<dbReference type="Proteomes" id="UP000322159">
    <property type="component" value="Chromosome"/>
</dbReference>
<organism evidence="2 3">
    <name type="scientific">Protaetiibacter larvae</name>
    <dbReference type="NCBI Taxonomy" id="2592654"/>
    <lineage>
        <taxon>Bacteria</taxon>
        <taxon>Bacillati</taxon>
        <taxon>Actinomycetota</taxon>
        <taxon>Actinomycetes</taxon>
        <taxon>Micrococcales</taxon>
        <taxon>Microbacteriaceae</taxon>
        <taxon>Protaetiibacter</taxon>
    </lineage>
</organism>
<proteinExistence type="predicted"/>
<dbReference type="Pfam" id="PF12697">
    <property type="entry name" value="Abhydrolase_6"/>
    <property type="match status" value="1"/>
</dbReference>
<dbReference type="GO" id="GO:0016787">
    <property type="term" value="F:hydrolase activity"/>
    <property type="evidence" value="ECO:0007669"/>
    <property type="project" value="UniProtKB-KW"/>
</dbReference>
<gene>
    <name evidence="2" type="ORF">FLP23_06870</name>
</gene>
<keyword evidence="2" id="KW-0378">Hydrolase</keyword>
<dbReference type="OrthoDB" id="9773549at2"/>
<dbReference type="AlphaFoldDB" id="A0A5C1Y7U9"/>
<dbReference type="EMBL" id="CP043504">
    <property type="protein sequence ID" value="QEO09750.1"/>
    <property type="molecule type" value="Genomic_DNA"/>
</dbReference>
<sequence length="263" mass="27835">MQARTMTTIQPQPTRHPILLLPGHWLGGWVWGEVAARLTELGHEVEPLTLPGLESADAAREAVTFADHVDYVATRIGSLGGRVVLVAHSGAGAVATAVADRMPGALARIVYVDSGPVGDGTVPRPELTAEDAELPFPGLDALAAHGVSVEGLGDDHRAELTARAVPHPAGACRQPVTLTDPHRHEVPTTVVCCSIPGSVMQELVASGEPMFAPLRELTDLTVRELPTGHWPMLSRPAELAELIGAEADRDDERDARPLSVHVP</sequence>
<dbReference type="Gene3D" id="3.40.50.1820">
    <property type="entry name" value="alpha/beta hydrolase"/>
    <property type="match status" value="1"/>
</dbReference>
<protein>
    <submittedName>
        <fullName evidence="2">Alpha/beta hydrolase</fullName>
    </submittedName>
</protein>
<dbReference type="SUPFAM" id="SSF53474">
    <property type="entry name" value="alpha/beta-Hydrolases"/>
    <property type="match status" value="1"/>
</dbReference>
<accession>A0A5C1Y7U9</accession>
<dbReference type="InterPro" id="IPR052897">
    <property type="entry name" value="Sec-Metab_Biosynth_Hydrolase"/>
</dbReference>
<dbReference type="InterPro" id="IPR000073">
    <property type="entry name" value="AB_hydrolase_1"/>
</dbReference>
<evidence type="ECO:0000313" key="2">
    <source>
        <dbReference type="EMBL" id="QEO09750.1"/>
    </source>
</evidence>
<dbReference type="PANTHER" id="PTHR37017:SF11">
    <property type="entry name" value="ESTERASE_LIPASE_THIOESTERASE DOMAIN-CONTAINING PROTEIN"/>
    <property type="match status" value="1"/>
</dbReference>
<reference evidence="2 3" key="1">
    <citation type="submission" date="2019-09" db="EMBL/GenBank/DDBJ databases">
        <title>Genome sequencing of strain KACC 19322.</title>
        <authorList>
            <person name="Heo J."/>
            <person name="Kim S.-J."/>
            <person name="Kim J.-S."/>
            <person name="Hong S.-B."/>
            <person name="Kwon S.-W."/>
        </authorList>
    </citation>
    <scope>NUCLEOTIDE SEQUENCE [LARGE SCALE GENOMIC DNA]</scope>
    <source>
        <strain evidence="2 3">KACC 19322</strain>
    </source>
</reference>
<dbReference type="KEGG" id="lyk:FLP23_06870"/>
<feature type="domain" description="AB hydrolase-1" evidence="1">
    <location>
        <begin position="18"/>
        <end position="241"/>
    </location>
</feature>
<evidence type="ECO:0000259" key="1">
    <source>
        <dbReference type="Pfam" id="PF12697"/>
    </source>
</evidence>
<dbReference type="InterPro" id="IPR029058">
    <property type="entry name" value="AB_hydrolase_fold"/>
</dbReference>
<name>A0A5C1Y7U9_9MICO</name>
<keyword evidence="3" id="KW-1185">Reference proteome</keyword>
<dbReference type="PANTHER" id="PTHR37017">
    <property type="entry name" value="AB HYDROLASE-1 DOMAIN-CONTAINING PROTEIN-RELATED"/>
    <property type="match status" value="1"/>
</dbReference>
<evidence type="ECO:0000313" key="3">
    <source>
        <dbReference type="Proteomes" id="UP000322159"/>
    </source>
</evidence>